<keyword evidence="1" id="KW-0677">Repeat</keyword>
<feature type="domain" description="ATPase AAA-type core" evidence="4">
    <location>
        <begin position="8"/>
        <end position="84"/>
    </location>
</feature>
<evidence type="ECO:0000313" key="6">
    <source>
        <dbReference type="EMBL" id="KAJ7960974.1"/>
    </source>
</evidence>
<evidence type="ECO:0000256" key="1">
    <source>
        <dbReference type="ARBA" id="ARBA00022737"/>
    </source>
</evidence>
<accession>A0AAD7PN78</accession>
<dbReference type="GO" id="GO:0005737">
    <property type="term" value="C:cytoplasm"/>
    <property type="evidence" value="ECO:0007669"/>
    <property type="project" value="TreeGrafter"/>
</dbReference>
<dbReference type="KEGG" id="qsa:O6P43_021339"/>
<evidence type="ECO:0000259" key="4">
    <source>
        <dbReference type="Pfam" id="PF00004"/>
    </source>
</evidence>
<dbReference type="GO" id="GO:0016887">
    <property type="term" value="F:ATP hydrolysis activity"/>
    <property type="evidence" value="ECO:0007669"/>
    <property type="project" value="InterPro"/>
</dbReference>
<keyword evidence="7" id="KW-1185">Reference proteome</keyword>
<evidence type="ECO:0000256" key="3">
    <source>
        <dbReference type="ARBA" id="ARBA00022840"/>
    </source>
</evidence>
<dbReference type="GO" id="GO:0006508">
    <property type="term" value="P:proteolysis"/>
    <property type="evidence" value="ECO:0007669"/>
    <property type="project" value="UniProtKB-KW"/>
</dbReference>
<dbReference type="GO" id="GO:0034605">
    <property type="term" value="P:cellular response to heat"/>
    <property type="evidence" value="ECO:0007669"/>
    <property type="project" value="TreeGrafter"/>
</dbReference>
<dbReference type="CDD" id="cd00009">
    <property type="entry name" value="AAA"/>
    <property type="match status" value="1"/>
</dbReference>
<keyword evidence="3 6" id="KW-0067">ATP-binding</keyword>
<evidence type="ECO:0000259" key="5">
    <source>
        <dbReference type="Pfam" id="PF17871"/>
    </source>
</evidence>
<organism evidence="6 7">
    <name type="scientific">Quillaja saponaria</name>
    <name type="common">Soap bark tree</name>
    <dbReference type="NCBI Taxonomy" id="32244"/>
    <lineage>
        <taxon>Eukaryota</taxon>
        <taxon>Viridiplantae</taxon>
        <taxon>Streptophyta</taxon>
        <taxon>Embryophyta</taxon>
        <taxon>Tracheophyta</taxon>
        <taxon>Spermatophyta</taxon>
        <taxon>Magnoliopsida</taxon>
        <taxon>eudicotyledons</taxon>
        <taxon>Gunneridae</taxon>
        <taxon>Pentapetalae</taxon>
        <taxon>rosids</taxon>
        <taxon>fabids</taxon>
        <taxon>Fabales</taxon>
        <taxon>Quillajaceae</taxon>
        <taxon>Quillaja</taxon>
    </lineage>
</organism>
<proteinExistence type="predicted"/>
<evidence type="ECO:0000256" key="2">
    <source>
        <dbReference type="ARBA" id="ARBA00022741"/>
    </source>
</evidence>
<dbReference type="InterPro" id="IPR050130">
    <property type="entry name" value="ClpA_ClpB"/>
</dbReference>
<feature type="domain" description="ClpA/ClpB AAA lid" evidence="5">
    <location>
        <begin position="88"/>
        <end position="110"/>
    </location>
</feature>
<dbReference type="GO" id="GO:0005524">
    <property type="term" value="F:ATP binding"/>
    <property type="evidence" value="ECO:0007669"/>
    <property type="project" value="UniProtKB-KW"/>
</dbReference>
<dbReference type="Proteomes" id="UP001163823">
    <property type="component" value="Chromosome 8"/>
</dbReference>
<dbReference type="InterPro" id="IPR041546">
    <property type="entry name" value="ClpA/ClpB_AAA_lid"/>
</dbReference>
<dbReference type="PANTHER" id="PTHR11638:SF155">
    <property type="entry name" value="CHAPERONE PROTEIN CLPC1, CHLOROPLASTIC-LIKE"/>
    <property type="match status" value="1"/>
</dbReference>
<evidence type="ECO:0000313" key="7">
    <source>
        <dbReference type="Proteomes" id="UP001163823"/>
    </source>
</evidence>
<keyword evidence="6" id="KW-0645">Protease</keyword>
<keyword evidence="6" id="KW-0378">Hydrolase</keyword>
<dbReference type="Pfam" id="PF00004">
    <property type="entry name" value="AAA"/>
    <property type="match status" value="1"/>
</dbReference>
<protein>
    <submittedName>
        <fullName evidence="6">ATP-dependent Clp protease ATP-binding subunit clpA-like protein chloroplastic-like</fullName>
    </submittedName>
</protein>
<dbReference type="EMBL" id="JARAOO010000008">
    <property type="protein sequence ID" value="KAJ7960974.1"/>
    <property type="molecule type" value="Genomic_DNA"/>
</dbReference>
<reference evidence="6" key="1">
    <citation type="journal article" date="2023" name="Science">
        <title>Elucidation of the pathway for biosynthesis of saponin adjuvants from the soapbark tree.</title>
        <authorList>
            <person name="Reed J."/>
            <person name="Orme A."/>
            <person name="El-Demerdash A."/>
            <person name="Owen C."/>
            <person name="Martin L.B.B."/>
            <person name="Misra R.C."/>
            <person name="Kikuchi S."/>
            <person name="Rejzek M."/>
            <person name="Martin A.C."/>
            <person name="Harkess A."/>
            <person name="Leebens-Mack J."/>
            <person name="Louveau T."/>
            <person name="Stephenson M.J."/>
            <person name="Osbourn A."/>
        </authorList>
    </citation>
    <scope>NUCLEOTIDE SEQUENCE</scope>
    <source>
        <strain evidence="6">S10</strain>
    </source>
</reference>
<dbReference type="Gene3D" id="3.40.50.300">
    <property type="entry name" value="P-loop containing nucleotide triphosphate hydrolases"/>
    <property type="match status" value="1"/>
</dbReference>
<dbReference type="SUPFAM" id="SSF52540">
    <property type="entry name" value="P-loop containing nucleoside triphosphate hydrolases"/>
    <property type="match status" value="1"/>
</dbReference>
<dbReference type="InterPro" id="IPR003959">
    <property type="entry name" value="ATPase_AAA_core"/>
</dbReference>
<dbReference type="AlphaFoldDB" id="A0AAD7PN78"/>
<comment type="caution">
    <text evidence="6">The sequence shown here is derived from an EMBL/GenBank/DDBJ whole genome shotgun (WGS) entry which is preliminary data.</text>
</comment>
<sequence>MSKSNPRLIGEPGVGIEKTAIAEGLSQRLANGDAPQYLKGKKVVSVNIPHLVSGTIYVGQFEERMKNLMDEIEKCGDIILFIDEGLLLPDKAIDLIDKAGSRAQILHAETVKDK</sequence>
<dbReference type="Pfam" id="PF17871">
    <property type="entry name" value="AAA_lid_9"/>
    <property type="match status" value="1"/>
</dbReference>
<keyword evidence="2" id="KW-0547">Nucleotide-binding</keyword>
<dbReference type="GO" id="GO:0008233">
    <property type="term" value="F:peptidase activity"/>
    <property type="evidence" value="ECO:0007669"/>
    <property type="project" value="UniProtKB-KW"/>
</dbReference>
<gene>
    <name evidence="6" type="ORF">O6P43_021339</name>
</gene>
<name>A0AAD7PN78_QUISA</name>
<dbReference type="PANTHER" id="PTHR11638">
    <property type="entry name" value="ATP-DEPENDENT CLP PROTEASE"/>
    <property type="match status" value="1"/>
</dbReference>
<dbReference type="InterPro" id="IPR027417">
    <property type="entry name" value="P-loop_NTPase"/>
</dbReference>